<evidence type="ECO:0000313" key="2">
    <source>
        <dbReference type="EMBL" id="NVI04589.1"/>
    </source>
</evidence>
<comment type="caution">
    <text evidence="1">The sequence shown here is derived from an EMBL/GenBank/DDBJ whole genome shotgun (WGS) entry which is preliminary data.</text>
</comment>
<accession>A0A7W8LEQ5</accession>
<dbReference type="EMBL" id="VOMC01000011">
    <property type="protein sequence ID" value="NVI04589.1"/>
    <property type="molecule type" value="Genomic_DNA"/>
</dbReference>
<dbReference type="InterPro" id="IPR007877">
    <property type="entry name" value="DUF707"/>
</dbReference>
<name>A0A7W8LEQ5_9BURK</name>
<sequence>MNKYLVVLRCGDSSLHPQWFSGGQAPNFDLVLSYYGKNEDYADIFAKAIHRFKGSKWEGLNDFMLQNAELILQYRYIWLPDDDILTDVQTLNDFFEYVERENFALAQPSLDERSYFGHQTTLQNREFEFRETNFVELMMPCLSSNALHAIKHSFGMNKSGWGLDFLWPKWVASFGKVGIIDRFSVFHTRPVGSAGSGMGDDSRTSPIFELNQTLAQYGMLDTPIKVIRGKTRDVGKSYASGRLGNPMLFIHAVKGSNPVRRKDIVSFMRLLKEYLPWLHHIKRTTWPIHPAPERRSSR</sequence>
<protein>
    <submittedName>
        <fullName evidence="2">DUF707 domain-containing protein</fullName>
    </submittedName>
</protein>
<dbReference type="RefSeq" id="WP_176123620.1">
    <property type="nucleotide sequence ID" value="NZ_JACHDE010000029.1"/>
</dbReference>
<proteinExistence type="predicted"/>
<evidence type="ECO:0000313" key="3">
    <source>
        <dbReference type="Proteomes" id="UP000592820"/>
    </source>
</evidence>
<dbReference type="AlphaFoldDB" id="A0A7W8LEQ5"/>
<organism evidence="1 3">
    <name type="scientific">Paraburkholderia youngii</name>
    <dbReference type="NCBI Taxonomy" id="2782701"/>
    <lineage>
        <taxon>Bacteria</taxon>
        <taxon>Pseudomonadati</taxon>
        <taxon>Pseudomonadota</taxon>
        <taxon>Betaproteobacteria</taxon>
        <taxon>Burkholderiales</taxon>
        <taxon>Burkholderiaceae</taxon>
        <taxon>Paraburkholderia</taxon>
    </lineage>
</organism>
<dbReference type="EMBL" id="JACHDE010000029">
    <property type="protein sequence ID" value="MBB5405220.1"/>
    <property type="molecule type" value="Genomic_DNA"/>
</dbReference>
<dbReference type="Pfam" id="PF05212">
    <property type="entry name" value="DUF707"/>
    <property type="match status" value="1"/>
</dbReference>
<reference evidence="1 3" key="2">
    <citation type="submission" date="2020-08" db="EMBL/GenBank/DDBJ databases">
        <title>Genomic Encyclopedia of Type Strains, Phase IV (KMG-V): Genome sequencing to study the core and pangenomes of soil and plant-associated prokaryotes.</title>
        <authorList>
            <person name="Whitman W."/>
        </authorList>
    </citation>
    <scope>NUCLEOTIDE SEQUENCE [LARGE SCALE GENOMIC DNA]</scope>
    <source>
        <strain evidence="1 3">JPY162</strain>
    </source>
</reference>
<dbReference type="Proteomes" id="UP000821598">
    <property type="component" value="Unassembled WGS sequence"/>
</dbReference>
<keyword evidence="4" id="KW-1185">Reference proteome</keyword>
<evidence type="ECO:0000313" key="4">
    <source>
        <dbReference type="Proteomes" id="UP000821598"/>
    </source>
</evidence>
<evidence type="ECO:0000313" key="1">
    <source>
        <dbReference type="EMBL" id="MBB5405220.1"/>
    </source>
</evidence>
<gene>
    <name evidence="2" type="ORF">FSB64_12555</name>
    <name evidence="1" type="ORF">HDG41_007316</name>
</gene>
<dbReference type="Proteomes" id="UP000592820">
    <property type="component" value="Unassembled WGS sequence"/>
</dbReference>
<reference evidence="2 4" key="1">
    <citation type="submission" date="2019-08" db="EMBL/GenBank/DDBJ databases">
        <title>Paraburkholderia simonii sp. nov. and P. youngii sp. nov. Brazilian and Mexican Mimosa-associated rhizobia.</title>
        <authorList>
            <person name="Mavima L."/>
            <person name="Beukes C.W."/>
            <person name="Palmer M."/>
            <person name="De Meyer S.E."/>
            <person name="James E.K."/>
            <person name="Maluk M."/>
            <person name="Avontuur J.R."/>
            <person name="Chan W.Y."/>
            <person name="Venter S.N."/>
            <person name="Steenkamp E.T."/>
        </authorList>
    </citation>
    <scope>NUCLEOTIDE SEQUENCE [LARGE SCALE GENOMIC DNA]</scope>
    <source>
        <strain evidence="2 4">JPY454</strain>
    </source>
</reference>